<keyword evidence="1" id="KW-1133">Transmembrane helix</keyword>
<dbReference type="EMBL" id="CZVV01000144">
    <property type="protein sequence ID" value="CUT05007.1"/>
    <property type="molecule type" value="Genomic_DNA"/>
</dbReference>
<keyword evidence="1" id="KW-0812">Transmembrane</keyword>
<dbReference type="Proteomes" id="UP000243105">
    <property type="component" value="Unassembled WGS sequence"/>
</dbReference>
<evidence type="ECO:0000313" key="3">
    <source>
        <dbReference type="Proteomes" id="UP000243105"/>
    </source>
</evidence>
<proteinExistence type="predicted"/>
<name>A0A916LKW5_KRYT1</name>
<keyword evidence="1" id="KW-0472">Membrane</keyword>
<reference evidence="2 3" key="1">
    <citation type="submission" date="2015-11" db="EMBL/GenBank/DDBJ databases">
        <authorList>
            <person name="Varghese N."/>
        </authorList>
    </citation>
    <scope>NUCLEOTIDE SEQUENCE [LARGE SCALE GENOMIC DNA]</scope>
    <source>
        <strain evidence="2 3">JGI-25</strain>
    </source>
</reference>
<evidence type="ECO:0000256" key="1">
    <source>
        <dbReference type="SAM" id="Phobius"/>
    </source>
</evidence>
<organism evidence="2 3">
    <name type="scientific">Kryptobacter tengchongensis</name>
    <dbReference type="NCBI Taxonomy" id="1643429"/>
    <lineage>
        <taxon>Bacteria</taxon>
        <taxon>Pseudomonadati</taxon>
        <taxon>Candidatus Kryptoniota</taxon>
        <taxon>Candidatus Kryptobacter</taxon>
    </lineage>
</organism>
<dbReference type="AlphaFoldDB" id="A0A916LKW5"/>
<accession>A0A916LKW5</accession>
<evidence type="ECO:0008006" key="4">
    <source>
        <dbReference type="Google" id="ProtNLM"/>
    </source>
</evidence>
<evidence type="ECO:0000313" key="2">
    <source>
        <dbReference type="EMBL" id="CUT05007.1"/>
    </source>
</evidence>
<gene>
    <name evidence="2" type="ORF">JGI25_01514</name>
</gene>
<comment type="caution">
    <text evidence="2">The sequence shown here is derived from an EMBL/GenBank/DDBJ whole genome shotgun (WGS) entry which is preliminary data.</text>
</comment>
<protein>
    <recommendedName>
        <fullName evidence="4">Zinc-finger</fullName>
    </recommendedName>
</protein>
<sequence>MKCEDIQEILSCFVDGELNENIDYAFSHVFSCLDCQEFLKVTLKFKVDASKDKIEFPEVEEFEVKGKGNLIRRFVRSLKVEIPIPTGLLSAVVVMLFLLSFLLAVFVYDKAMMVEQGKFQVPVHKEKTRIVVVYGIPQVIVYPDMKIKEK</sequence>
<feature type="transmembrane region" description="Helical" evidence="1">
    <location>
        <begin position="88"/>
        <end position="108"/>
    </location>
</feature>